<dbReference type="InterPro" id="IPR049165">
    <property type="entry name" value="GH39_as"/>
</dbReference>
<keyword evidence="5" id="KW-0804">Transcription</keyword>
<keyword evidence="10" id="KW-1185">Reference proteome</keyword>
<evidence type="ECO:0000313" key="9">
    <source>
        <dbReference type="EMBL" id="SFO52824.1"/>
    </source>
</evidence>
<dbReference type="PROSITE" id="PS00041">
    <property type="entry name" value="HTH_ARAC_FAMILY_1"/>
    <property type="match status" value="1"/>
</dbReference>
<dbReference type="PROSITE" id="PS01124">
    <property type="entry name" value="HTH_ARAC_FAMILY_2"/>
    <property type="match status" value="1"/>
</dbReference>
<dbReference type="PROSITE" id="PS01027">
    <property type="entry name" value="GLYCOSYL_HYDROL_F39"/>
    <property type="match status" value="1"/>
</dbReference>
<reference evidence="9 10" key="1">
    <citation type="submission" date="2016-10" db="EMBL/GenBank/DDBJ databases">
        <authorList>
            <person name="de Groot N.N."/>
        </authorList>
    </citation>
    <scope>NUCLEOTIDE SEQUENCE [LARGE SCALE GENOMIC DNA]</scope>
    <source>
        <strain evidence="9 10">DSM 1283</strain>
    </source>
</reference>
<gene>
    <name evidence="9" type="ORF">SAMN04489757_13621</name>
</gene>
<name>A0A1I5HWV1_9FIRM</name>
<dbReference type="InterPro" id="IPR014710">
    <property type="entry name" value="RmlC-like_jellyroll"/>
</dbReference>
<dbReference type="Gene3D" id="1.10.10.60">
    <property type="entry name" value="Homeodomain-like"/>
    <property type="match status" value="2"/>
</dbReference>
<dbReference type="OrthoDB" id="9776971at2"/>
<dbReference type="Pfam" id="PF01229">
    <property type="entry name" value="Glyco_hydro_39"/>
    <property type="match status" value="1"/>
</dbReference>
<keyword evidence="2" id="KW-0378">Hydrolase</keyword>
<dbReference type="SMART" id="SM00342">
    <property type="entry name" value="HTH_ARAC"/>
    <property type="match status" value="1"/>
</dbReference>
<keyword evidence="4" id="KW-0238">DNA-binding</keyword>
<dbReference type="Gene3D" id="2.60.40.1500">
    <property type="entry name" value="Glycosyl hydrolase domain, family 39"/>
    <property type="match status" value="1"/>
</dbReference>
<dbReference type="SUPFAM" id="SSF51011">
    <property type="entry name" value="Glycosyl hydrolase domain"/>
    <property type="match status" value="1"/>
</dbReference>
<comment type="similarity">
    <text evidence="1">Belongs to the glycosyl hydrolase 39 family.</text>
</comment>
<dbReference type="SUPFAM" id="SSF51445">
    <property type="entry name" value="(Trans)glycosidases"/>
    <property type="match status" value="1"/>
</dbReference>
<dbReference type="Gene3D" id="2.60.120.10">
    <property type="entry name" value="Jelly Rolls"/>
    <property type="match status" value="1"/>
</dbReference>
<dbReference type="InterPro" id="IPR037923">
    <property type="entry name" value="HTH-like"/>
</dbReference>
<accession>A0A1I5HWV1</accession>
<dbReference type="InterPro" id="IPR018062">
    <property type="entry name" value="HTH_AraC-typ_CS"/>
</dbReference>
<evidence type="ECO:0000256" key="1">
    <source>
        <dbReference type="ARBA" id="ARBA00008875"/>
    </source>
</evidence>
<dbReference type="GO" id="GO:0004553">
    <property type="term" value="F:hydrolase activity, hydrolyzing O-glycosyl compounds"/>
    <property type="evidence" value="ECO:0007669"/>
    <property type="project" value="InterPro"/>
</dbReference>
<dbReference type="SUPFAM" id="SSF46689">
    <property type="entry name" value="Homeodomain-like"/>
    <property type="match status" value="2"/>
</dbReference>
<keyword evidence="3" id="KW-0805">Transcription regulation</keyword>
<evidence type="ECO:0000256" key="7">
    <source>
        <dbReference type="PIRSR" id="PIRSR600514-1"/>
    </source>
</evidence>
<evidence type="ECO:0000259" key="8">
    <source>
        <dbReference type="PROSITE" id="PS01124"/>
    </source>
</evidence>
<dbReference type="InterPro" id="IPR009057">
    <property type="entry name" value="Homeodomain-like_sf"/>
</dbReference>
<dbReference type="InterPro" id="IPR013096">
    <property type="entry name" value="Cupin_2"/>
</dbReference>
<dbReference type="PRINTS" id="PR00745">
    <property type="entry name" value="GLHYDRLASE39"/>
</dbReference>
<dbReference type="Pfam" id="PF12833">
    <property type="entry name" value="HTH_18"/>
    <property type="match status" value="1"/>
</dbReference>
<feature type="active site" description="Proton donor" evidence="7">
    <location>
        <position position="486"/>
    </location>
</feature>
<dbReference type="GO" id="GO:0003700">
    <property type="term" value="F:DNA-binding transcription factor activity"/>
    <property type="evidence" value="ECO:0007669"/>
    <property type="project" value="InterPro"/>
</dbReference>
<protein>
    <submittedName>
        <fullName evidence="9">Xylan 1,4-beta-xylosidase</fullName>
    </submittedName>
</protein>
<dbReference type="Pfam" id="PF07883">
    <property type="entry name" value="Cupin_2"/>
    <property type="match status" value="1"/>
</dbReference>
<dbReference type="Gene3D" id="3.20.20.80">
    <property type="entry name" value="Glycosidases"/>
    <property type="match status" value="1"/>
</dbReference>
<organism evidence="9 10">
    <name type="scientific">Anaerocolumna aminovalerica</name>
    <dbReference type="NCBI Taxonomy" id="1527"/>
    <lineage>
        <taxon>Bacteria</taxon>
        <taxon>Bacillati</taxon>
        <taxon>Bacillota</taxon>
        <taxon>Clostridia</taxon>
        <taxon>Lachnospirales</taxon>
        <taxon>Lachnospiraceae</taxon>
        <taxon>Anaerocolumna</taxon>
    </lineage>
</organism>
<dbReference type="Proteomes" id="UP000198806">
    <property type="component" value="Unassembled WGS sequence"/>
</dbReference>
<keyword evidence="6" id="KW-0326">Glycosidase</keyword>
<dbReference type="InterPro" id="IPR018060">
    <property type="entry name" value="HTH_AraC"/>
</dbReference>
<dbReference type="SUPFAM" id="SSF51215">
    <property type="entry name" value="Regulatory protein AraC"/>
    <property type="match status" value="1"/>
</dbReference>
<dbReference type="InterPro" id="IPR000514">
    <property type="entry name" value="Glyco_hydro_39"/>
</dbReference>
<dbReference type="EMBL" id="FOWD01000036">
    <property type="protein sequence ID" value="SFO52824.1"/>
    <property type="molecule type" value="Genomic_DNA"/>
</dbReference>
<dbReference type="InterPro" id="IPR049166">
    <property type="entry name" value="GH39_cat"/>
</dbReference>
<evidence type="ECO:0000313" key="10">
    <source>
        <dbReference type="Proteomes" id="UP000198806"/>
    </source>
</evidence>
<dbReference type="AlphaFoldDB" id="A0A1I5HWV1"/>
<evidence type="ECO:0000256" key="3">
    <source>
        <dbReference type="ARBA" id="ARBA00023015"/>
    </source>
</evidence>
<evidence type="ECO:0000256" key="5">
    <source>
        <dbReference type="ARBA" id="ARBA00023163"/>
    </source>
</evidence>
<evidence type="ECO:0000256" key="2">
    <source>
        <dbReference type="ARBA" id="ARBA00022801"/>
    </source>
</evidence>
<dbReference type="RefSeq" id="WP_091687902.1">
    <property type="nucleotide sequence ID" value="NZ_BAABFM010000061.1"/>
</dbReference>
<dbReference type="GO" id="GO:0005975">
    <property type="term" value="P:carbohydrate metabolic process"/>
    <property type="evidence" value="ECO:0007669"/>
    <property type="project" value="InterPro"/>
</dbReference>
<dbReference type="PANTHER" id="PTHR43280">
    <property type="entry name" value="ARAC-FAMILY TRANSCRIPTIONAL REGULATOR"/>
    <property type="match status" value="1"/>
</dbReference>
<evidence type="ECO:0000256" key="6">
    <source>
        <dbReference type="ARBA" id="ARBA00023295"/>
    </source>
</evidence>
<dbReference type="STRING" id="1527.SAMN04489757_13621"/>
<proteinExistence type="inferred from homology"/>
<feature type="domain" description="HTH araC/xylS-type" evidence="8">
    <location>
        <begin position="178"/>
        <end position="276"/>
    </location>
</feature>
<evidence type="ECO:0000256" key="4">
    <source>
        <dbReference type="ARBA" id="ARBA00023125"/>
    </source>
</evidence>
<dbReference type="GO" id="GO:0043565">
    <property type="term" value="F:sequence-specific DNA binding"/>
    <property type="evidence" value="ECO:0007669"/>
    <property type="project" value="InterPro"/>
</dbReference>
<dbReference type="PANTHER" id="PTHR43280:SF2">
    <property type="entry name" value="HTH-TYPE TRANSCRIPTIONAL REGULATOR EXSA"/>
    <property type="match status" value="1"/>
</dbReference>
<sequence length="851" mass="100363">MHYFYESGENHMGFPIKEFIHSINQFETHWHEEIEILMVLKGSINIRVGNQQYTLKEEDLILINRNEIHNTFKTEEDNVLLAIQINTSCFDHCYVNLNKIHIDCKSFQCKKEEQEKFNRIKQRLAKIVWELNKKRKGYQLLIGSEVHLLLVDLINNFNYTLLEDNTLLSFNKETQRLQNIIQYIHQNIEGGITLQDVADSQNISIYYLSHFFKQYMGFSFQEYINYIRLDKAVILLTNTEQKITEIAFTSGFPSTKALNTCFKEAYNCTPTDYRRKYKNTPNTKKGKIEELRSRTYLDVDRNMALHLLFKYLELPEKNSKDNNPTYTLNEFIEINADDQVKEFLPFWKKLTCFGRASDGLREEFRDQLRELQKDIGFEYVRFHGIFCDDMLIINLNDNGDLVYNWYYVDKLFDFFKEINIKPFVELGFMPSEFGQSDITVFAWKANITLPKYIFLWTNLVKEFIKHCINRYGLKEVETWYFEVWNEPDLENVFWIGDKESYYEFFKETAMAVKSISPNLKVGGPSITYQTMIENNWLDEFFKYTITHQVPLDFVSFHIYSESYSSKKYAQDLWVRARKGEDAVSLLNSWKDLKRIYHDKDHTYNTIVSANQKINEFLQEKPEIHITEWNASSYGRNLINDTCFIATFIIYNVLRSTGKTDSLGFWTFTDIIEELKMGISSFHGGFGLINKDGIKKPSYYAYYFLSKLGHTIIDQGEDYIVTKEQDNIQILAYNFAYFDDLFIMGDTSLLTNEIRYLSFEEKPGKNINLQINGLSGNYKQISYELNRENGSAVDEWIKMGAPENMDKDEIQYLKGKSYPKVSIEKKELKNSYTESICVPVHGIVLIVLEKLI</sequence>
<dbReference type="InterPro" id="IPR017853">
    <property type="entry name" value="GH"/>
</dbReference>